<proteinExistence type="predicted"/>
<evidence type="ECO:0008006" key="3">
    <source>
        <dbReference type="Google" id="ProtNLM"/>
    </source>
</evidence>
<dbReference type="Proteomes" id="UP000094296">
    <property type="component" value="Unassembled WGS sequence"/>
</dbReference>
<organism evidence="1 2">
    <name type="scientific">Desulfuribacillus alkaliarsenatis</name>
    <dbReference type="NCBI Taxonomy" id="766136"/>
    <lineage>
        <taxon>Bacteria</taxon>
        <taxon>Bacillati</taxon>
        <taxon>Bacillota</taxon>
        <taxon>Desulfuribacillia</taxon>
        <taxon>Desulfuribacillales</taxon>
        <taxon>Desulfuribacillaceae</taxon>
        <taxon>Desulfuribacillus</taxon>
    </lineage>
</organism>
<keyword evidence="2" id="KW-1185">Reference proteome</keyword>
<name>A0A1E5G3C9_9FIRM</name>
<comment type="caution">
    <text evidence="1">The sequence shown here is derived from an EMBL/GenBank/DDBJ whole genome shotgun (WGS) entry which is preliminary data.</text>
</comment>
<accession>A0A1E5G3C9</accession>
<dbReference type="SUPFAM" id="SSF53474">
    <property type="entry name" value="alpha/beta-Hydrolases"/>
    <property type="match status" value="1"/>
</dbReference>
<protein>
    <recommendedName>
        <fullName evidence="3">Peptidase S9 prolyl oligopeptidase catalytic domain-containing protein</fullName>
    </recommendedName>
</protein>
<evidence type="ECO:0000313" key="1">
    <source>
        <dbReference type="EMBL" id="OEF97588.1"/>
    </source>
</evidence>
<dbReference type="Gene3D" id="3.40.50.1820">
    <property type="entry name" value="alpha/beta hydrolase"/>
    <property type="match status" value="1"/>
</dbReference>
<dbReference type="OrthoDB" id="9789943at2"/>
<evidence type="ECO:0000313" key="2">
    <source>
        <dbReference type="Proteomes" id="UP000094296"/>
    </source>
</evidence>
<sequence>MKNNKDNWHGLLDRLGATIGAYVYRKNLFFSESINTKPIKEVIPNTDLDMESIEHGDWQKVTATSPIGQFNGKYLVYKWIGNDVPTICFIHGSGEQPYKFDYFSSNSFRKIFTKEFDIDANLILLMAPFHEGTQNDYIKALDSLENYVGMLATTTVILDALASRLRVDGLQGKIYAVGVSLGGWVVNLHRAYFRGKVDYYVPMIAGTRLHDVFTTSNYSKLTARKALDNVEVLKEILDFEEDFLDNKKNDCYPLLARYDRLVELDVQKNGYKGMELKIINKGHFTGMEAITEFRNHIKNVILTR</sequence>
<dbReference type="STRING" id="766136.BHF68_14730"/>
<dbReference type="RefSeq" id="WP_069642699.1">
    <property type="nucleotide sequence ID" value="NZ_MIJE01000010.1"/>
</dbReference>
<dbReference type="InterPro" id="IPR029058">
    <property type="entry name" value="AB_hydrolase_fold"/>
</dbReference>
<dbReference type="AlphaFoldDB" id="A0A1E5G3C9"/>
<reference evidence="1 2" key="1">
    <citation type="submission" date="2016-09" db="EMBL/GenBank/DDBJ databases">
        <title>Draft genome sequence for the type strain of Desulfuribacillus alkaliarsenatis AHT28, an obligately anaerobic, sulfidogenic bacterium isolated from Russian soda lake sediments.</title>
        <authorList>
            <person name="Abin C.A."/>
            <person name="Hollibaugh J.T."/>
        </authorList>
    </citation>
    <scope>NUCLEOTIDE SEQUENCE [LARGE SCALE GENOMIC DNA]</scope>
    <source>
        <strain evidence="1 2">AHT28</strain>
    </source>
</reference>
<dbReference type="EMBL" id="MIJE01000010">
    <property type="protein sequence ID" value="OEF97588.1"/>
    <property type="molecule type" value="Genomic_DNA"/>
</dbReference>
<gene>
    <name evidence="1" type="ORF">BHF68_14730</name>
</gene>